<dbReference type="RefSeq" id="WP_146568202.1">
    <property type="nucleotide sequence ID" value="NZ_SIHJ01000004.1"/>
</dbReference>
<comment type="similarity">
    <text evidence="2">Belongs to the glycosyl hydrolase 29 family.</text>
</comment>
<accession>A0A5C5UZU6</accession>
<dbReference type="Pfam" id="PF01120">
    <property type="entry name" value="Alpha_L_fucos"/>
    <property type="match status" value="1"/>
</dbReference>
<feature type="domain" description="Alpha-L-fucosidase C-terminal" evidence="9">
    <location>
        <begin position="411"/>
        <end position="486"/>
    </location>
</feature>
<dbReference type="InterPro" id="IPR000933">
    <property type="entry name" value="Glyco_hydro_29"/>
</dbReference>
<evidence type="ECO:0000313" key="11">
    <source>
        <dbReference type="Proteomes" id="UP000316714"/>
    </source>
</evidence>
<dbReference type="Pfam" id="PF16757">
    <property type="entry name" value="Fucosidase_C"/>
    <property type="match status" value="1"/>
</dbReference>
<proteinExistence type="inferred from homology"/>
<reference evidence="10 11" key="1">
    <citation type="submission" date="2019-02" db="EMBL/GenBank/DDBJ databases">
        <title>Deep-cultivation of Planctomycetes and their phenomic and genomic characterization uncovers novel biology.</title>
        <authorList>
            <person name="Wiegand S."/>
            <person name="Jogler M."/>
            <person name="Boedeker C."/>
            <person name="Pinto D."/>
            <person name="Vollmers J."/>
            <person name="Rivas-Marin E."/>
            <person name="Kohn T."/>
            <person name="Peeters S.H."/>
            <person name="Heuer A."/>
            <person name="Rast P."/>
            <person name="Oberbeckmann S."/>
            <person name="Bunk B."/>
            <person name="Jeske O."/>
            <person name="Meyerdierks A."/>
            <person name="Storesund J.E."/>
            <person name="Kallscheuer N."/>
            <person name="Luecker S."/>
            <person name="Lage O.M."/>
            <person name="Pohl T."/>
            <person name="Merkel B.J."/>
            <person name="Hornburger P."/>
            <person name="Mueller R.-W."/>
            <person name="Bruemmer F."/>
            <person name="Labrenz M."/>
            <person name="Spormann A.M."/>
            <person name="Op Den Camp H."/>
            <person name="Overmann J."/>
            <person name="Amann R."/>
            <person name="Jetten M.S.M."/>
            <person name="Mascher T."/>
            <person name="Medema M.H."/>
            <person name="Devos D.P."/>
            <person name="Kaster A.-K."/>
            <person name="Ovreas L."/>
            <person name="Rohde M."/>
            <person name="Galperin M.Y."/>
            <person name="Jogler C."/>
        </authorList>
    </citation>
    <scope>NUCLEOTIDE SEQUENCE [LARGE SCALE GENOMIC DNA]</scope>
    <source>
        <strain evidence="10 11">KOR34</strain>
    </source>
</reference>
<dbReference type="InterPro" id="IPR016286">
    <property type="entry name" value="FUC_metazoa-typ"/>
</dbReference>
<keyword evidence="5" id="KW-0378">Hydrolase</keyword>
<evidence type="ECO:0000259" key="8">
    <source>
        <dbReference type="Pfam" id="PF01120"/>
    </source>
</evidence>
<feature type="chain" id="PRO_5022902930" description="alpha-L-fucosidase" evidence="7">
    <location>
        <begin position="23"/>
        <end position="497"/>
    </location>
</feature>
<dbReference type="InterPro" id="IPR013780">
    <property type="entry name" value="Glyco_hydro_b"/>
</dbReference>
<comment type="caution">
    <text evidence="10">The sequence shown here is derived from an EMBL/GenBank/DDBJ whole genome shotgun (WGS) entry which is preliminary data.</text>
</comment>
<dbReference type="InterPro" id="IPR031919">
    <property type="entry name" value="Fucosidase_C"/>
</dbReference>
<dbReference type="EC" id="3.2.1.51" evidence="3"/>
<organism evidence="10 11">
    <name type="scientific">Posidoniimonas corsicana</name>
    <dbReference type="NCBI Taxonomy" id="1938618"/>
    <lineage>
        <taxon>Bacteria</taxon>
        <taxon>Pseudomonadati</taxon>
        <taxon>Planctomycetota</taxon>
        <taxon>Planctomycetia</taxon>
        <taxon>Pirellulales</taxon>
        <taxon>Lacipirellulaceae</taxon>
        <taxon>Posidoniimonas</taxon>
    </lineage>
</organism>
<evidence type="ECO:0000256" key="4">
    <source>
        <dbReference type="ARBA" id="ARBA00022729"/>
    </source>
</evidence>
<keyword evidence="11" id="KW-1185">Reference proteome</keyword>
<protein>
    <recommendedName>
        <fullName evidence="3">alpha-L-fucosidase</fullName>
        <ecNumber evidence="3">3.2.1.51</ecNumber>
    </recommendedName>
</protein>
<dbReference type="GO" id="GO:0005764">
    <property type="term" value="C:lysosome"/>
    <property type="evidence" value="ECO:0007669"/>
    <property type="project" value="TreeGrafter"/>
</dbReference>
<name>A0A5C5UZU6_9BACT</name>
<feature type="signal peptide" evidence="7">
    <location>
        <begin position="1"/>
        <end position="22"/>
    </location>
</feature>
<dbReference type="InterPro" id="IPR017853">
    <property type="entry name" value="GH"/>
</dbReference>
<dbReference type="InterPro" id="IPR057739">
    <property type="entry name" value="Glyco_hydro_29_N"/>
</dbReference>
<dbReference type="GO" id="GO:0004560">
    <property type="term" value="F:alpha-L-fucosidase activity"/>
    <property type="evidence" value="ECO:0007669"/>
    <property type="project" value="InterPro"/>
</dbReference>
<dbReference type="AlphaFoldDB" id="A0A5C5UZU6"/>
<evidence type="ECO:0000313" key="10">
    <source>
        <dbReference type="EMBL" id="TWT31025.1"/>
    </source>
</evidence>
<dbReference type="SUPFAM" id="SSF51445">
    <property type="entry name" value="(Trans)glycosidases"/>
    <property type="match status" value="1"/>
</dbReference>
<evidence type="ECO:0000256" key="5">
    <source>
        <dbReference type="ARBA" id="ARBA00022801"/>
    </source>
</evidence>
<dbReference type="Gene3D" id="3.20.20.80">
    <property type="entry name" value="Glycosidases"/>
    <property type="match status" value="1"/>
</dbReference>
<dbReference type="GO" id="GO:0016139">
    <property type="term" value="P:glycoside catabolic process"/>
    <property type="evidence" value="ECO:0007669"/>
    <property type="project" value="TreeGrafter"/>
</dbReference>
<evidence type="ECO:0000256" key="3">
    <source>
        <dbReference type="ARBA" id="ARBA00012662"/>
    </source>
</evidence>
<evidence type="ECO:0000259" key="9">
    <source>
        <dbReference type="Pfam" id="PF16757"/>
    </source>
</evidence>
<sequence precursor="true">MKHCLRFALFLTLLCTTSIAWAAEPYQPTWESLRRHTPAPEWFRDAKFGIYFHWGVYSVPAHGSEWYPRNMHQRDNGVYRHHRETYGEPTEFAYDAFVPKFRAEHFDADEWVDLFQRAGAKFVGPVAEHHDGFAMWDSAVTPWNAADRGPQRDIMGEIAAAARKRDLKVVATFHHARNNLWQKQPSDPSSWTGHYDGAKRDFPALLDDPDRALLYGYMPRDQFLGMWLAKLTEVIDNYSPDLIWFDSWLDEIPDQQKMRFLAHYFNQADEEGQQVLVTYKQQDLPQDVGVLDLEKGGMGDLTEFTWLTDDTISLGSWCYTDNLRVKDARVVLHSLIDIVSKNGQLLLNVSPRADGVIPDNQQKVLLELGAWLDKYGEAIYNTRPFRTYGHGPTTAGKGHFGGIALDKGYTANDVRYTQNGDHVYAVVMGWPGAGAATLLEGFAADGADQPNVASVTLLGSDAPIEFEQSAKGVRVTAPDTAPNELAIVYKVTVETLQ</sequence>
<evidence type="ECO:0000256" key="2">
    <source>
        <dbReference type="ARBA" id="ARBA00007951"/>
    </source>
</evidence>
<dbReference type="GO" id="GO:0006004">
    <property type="term" value="P:fucose metabolic process"/>
    <property type="evidence" value="ECO:0007669"/>
    <property type="project" value="InterPro"/>
</dbReference>
<keyword evidence="4 7" id="KW-0732">Signal</keyword>
<evidence type="ECO:0000256" key="7">
    <source>
        <dbReference type="SAM" id="SignalP"/>
    </source>
</evidence>
<dbReference type="OrthoDB" id="9760597at2"/>
<feature type="domain" description="Glycoside hydrolase family 29 N-terminal" evidence="8">
    <location>
        <begin position="15"/>
        <end position="377"/>
    </location>
</feature>
<dbReference type="PRINTS" id="PR00741">
    <property type="entry name" value="GLHYDRLASE29"/>
</dbReference>
<evidence type="ECO:0000256" key="1">
    <source>
        <dbReference type="ARBA" id="ARBA00004071"/>
    </source>
</evidence>
<dbReference type="Gene3D" id="2.60.40.1180">
    <property type="entry name" value="Golgi alpha-mannosidase II"/>
    <property type="match status" value="1"/>
</dbReference>
<dbReference type="SMART" id="SM00812">
    <property type="entry name" value="Alpha_L_fucos"/>
    <property type="match status" value="1"/>
</dbReference>
<dbReference type="EMBL" id="SIHJ01000004">
    <property type="protein sequence ID" value="TWT31025.1"/>
    <property type="molecule type" value="Genomic_DNA"/>
</dbReference>
<gene>
    <name evidence="10" type="ORF">KOR34_43990</name>
</gene>
<dbReference type="Proteomes" id="UP000316714">
    <property type="component" value="Unassembled WGS sequence"/>
</dbReference>
<evidence type="ECO:0000256" key="6">
    <source>
        <dbReference type="ARBA" id="ARBA00023295"/>
    </source>
</evidence>
<comment type="function">
    <text evidence="1">Alpha-L-fucosidase is responsible for hydrolyzing the alpha-1,6-linked fucose joined to the reducing-end N-acetylglucosamine of the carbohydrate moieties of glycoproteins.</text>
</comment>
<dbReference type="PANTHER" id="PTHR10030:SF37">
    <property type="entry name" value="ALPHA-L-FUCOSIDASE-RELATED"/>
    <property type="match status" value="1"/>
</dbReference>
<dbReference type="PANTHER" id="PTHR10030">
    <property type="entry name" value="ALPHA-L-FUCOSIDASE"/>
    <property type="match status" value="1"/>
</dbReference>
<keyword evidence="6" id="KW-0326">Glycosidase</keyword>